<dbReference type="OrthoDB" id="6419576at2759"/>
<gene>
    <name evidence="2" type="ORF">AWZ03_007363</name>
</gene>
<comment type="caution">
    <text evidence="2">The sequence shown here is derived from an EMBL/GenBank/DDBJ whole genome shotgun (WGS) entry which is preliminary data.</text>
</comment>
<dbReference type="Proteomes" id="UP000295192">
    <property type="component" value="Unassembled WGS sequence"/>
</dbReference>
<protein>
    <submittedName>
        <fullName evidence="2">Uncharacterized protein</fullName>
    </submittedName>
</protein>
<dbReference type="InterPro" id="IPR038602">
    <property type="entry name" value="Mite_allergen_7_sf"/>
</dbReference>
<organism evidence="2 3">
    <name type="scientific">Drosophila navojoa</name>
    <name type="common">Fruit fly</name>
    <dbReference type="NCBI Taxonomy" id="7232"/>
    <lineage>
        <taxon>Eukaryota</taxon>
        <taxon>Metazoa</taxon>
        <taxon>Ecdysozoa</taxon>
        <taxon>Arthropoda</taxon>
        <taxon>Hexapoda</taxon>
        <taxon>Insecta</taxon>
        <taxon>Pterygota</taxon>
        <taxon>Neoptera</taxon>
        <taxon>Endopterygota</taxon>
        <taxon>Diptera</taxon>
        <taxon>Brachycera</taxon>
        <taxon>Muscomorpha</taxon>
        <taxon>Ephydroidea</taxon>
        <taxon>Drosophilidae</taxon>
        <taxon>Drosophila</taxon>
    </lineage>
</organism>
<proteinExistence type="predicted"/>
<keyword evidence="1" id="KW-0732">Signal</keyword>
<evidence type="ECO:0000313" key="2">
    <source>
        <dbReference type="EMBL" id="TDG46155.1"/>
    </source>
</evidence>
<sequence length="138" mass="15452">MSVYLIGLLLLVLTANGKVQQESNRIRRDTADSSNPKSSFEKDDVGWTNIDAEVDVVTPMVLAHLQKLGIAHLDLPDMKESISIKPFFITYEAGLHLTNGIVYNLAGIHRHNNAFMTYEGKSFLSKFYLKINKLQGIS</sequence>
<reference evidence="2 3" key="1">
    <citation type="journal article" date="2019" name="J. Hered.">
        <title>An Improved Genome Assembly for Drosophila navojoa, the Basal Species in the mojavensis Cluster.</title>
        <authorList>
            <person name="Vanderlinde T."/>
            <person name="Dupim E.G."/>
            <person name="Nazario-Yepiz N.O."/>
            <person name="Carvalho A.B."/>
        </authorList>
    </citation>
    <scope>NUCLEOTIDE SEQUENCE [LARGE SCALE GENOMIC DNA]</scope>
    <source>
        <strain evidence="2">Navoj_Jal97</strain>
        <tissue evidence="2">Whole organism</tissue>
    </source>
</reference>
<evidence type="ECO:0000313" key="3">
    <source>
        <dbReference type="Proteomes" id="UP000295192"/>
    </source>
</evidence>
<dbReference type="Gene3D" id="3.15.10.50">
    <property type="match status" value="1"/>
</dbReference>
<feature type="signal peptide" evidence="1">
    <location>
        <begin position="1"/>
        <end position="17"/>
    </location>
</feature>
<dbReference type="EMBL" id="LSRL02000063">
    <property type="protein sequence ID" value="TDG46155.1"/>
    <property type="molecule type" value="Genomic_DNA"/>
</dbReference>
<feature type="chain" id="PRO_5019864225" evidence="1">
    <location>
        <begin position="18"/>
        <end position="138"/>
    </location>
</feature>
<dbReference type="Pfam" id="PF16984">
    <property type="entry name" value="Grp7_allergen"/>
    <property type="match status" value="1"/>
</dbReference>
<accession>A0A484BED7</accession>
<name>A0A484BED7_DRONA</name>
<keyword evidence="3" id="KW-1185">Reference proteome</keyword>
<dbReference type="InterPro" id="IPR020234">
    <property type="entry name" value="Mite_allergen_group-7"/>
</dbReference>
<evidence type="ECO:0000256" key="1">
    <source>
        <dbReference type="SAM" id="SignalP"/>
    </source>
</evidence>
<dbReference type="AlphaFoldDB" id="A0A484BED7"/>